<organism evidence="2 3">
    <name type="scientific">Variovorax guangxiensis</name>
    <dbReference type="NCBI Taxonomy" id="1775474"/>
    <lineage>
        <taxon>Bacteria</taxon>
        <taxon>Pseudomonadati</taxon>
        <taxon>Pseudomonadota</taxon>
        <taxon>Betaproteobacteria</taxon>
        <taxon>Burkholderiales</taxon>
        <taxon>Comamonadaceae</taxon>
        <taxon>Variovorax</taxon>
    </lineage>
</organism>
<proteinExistence type="predicted"/>
<accession>A0A840FLE2</accession>
<protein>
    <submittedName>
        <fullName evidence="2">Uncharacterized protein</fullName>
    </submittedName>
</protein>
<evidence type="ECO:0000313" key="2">
    <source>
        <dbReference type="EMBL" id="MBB4220439.1"/>
    </source>
</evidence>
<reference evidence="2 3" key="1">
    <citation type="submission" date="2020-08" db="EMBL/GenBank/DDBJ databases">
        <title>Genomic Encyclopedia of Type Strains, Phase IV (KMG-V): Genome sequencing to study the core and pangenomes of soil and plant-associated prokaryotes.</title>
        <authorList>
            <person name="Whitman W."/>
        </authorList>
    </citation>
    <scope>NUCLEOTIDE SEQUENCE [LARGE SCALE GENOMIC DNA]</scope>
    <source>
        <strain evidence="2 3">34/80</strain>
    </source>
</reference>
<dbReference type="EMBL" id="JACIFZ010000001">
    <property type="protein sequence ID" value="MBB4220439.1"/>
    <property type="molecule type" value="Genomic_DNA"/>
</dbReference>
<dbReference type="Proteomes" id="UP000524450">
    <property type="component" value="Unassembled WGS sequence"/>
</dbReference>
<feature type="compositionally biased region" description="Low complexity" evidence="1">
    <location>
        <begin position="46"/>
        <end position="74"/>
    </location>
</feature>
<evidence type="ECO:0000313" key="3">
    <source>
        <dbReference type="Proteomes" id="UP000524450"/>
    </source>
</evidence>
<dbReference type="RefSeq" id="WP_260319200.1">
    <property type="nucleotide sequence ID" value="NZ_JACIFZ010000001.1"/>
</dbReference>
<name>A0A840FLE2_9BURK</name>
<comment type="caution">
    <text evidence="2">The sequence shown here is derived from an EMBL/GenBank/DDBJ whole genome shotgun (WGS) entry which is preliminary data.</text>
</comment>
<feature type="region of interest" description="Disordered" evidence="1">
    <location>
        <begin position="41"/>
        <end position="74"/>
    </location>
</feature>
<evidence type="ECO:0000256" key="1">
    <source>
        <dbReference type="SAM" id="MobiDB-lite"/>
    </source>
</evidence>
<sequence length="74" mass="7957">MSVLHMFLPVCEPARSEALAQLRKTHHLPRHLVKGIAIRHHAGSEQAGAPDAQQAQLQAQTPPPEAQAAQASPQ</sequence>
<dbReference type="AlphaFoldDB" id="A0A840FLE2"/>
<gene>
    <name evidence="2" type="ORF">GGD71_001186</name>
</gene>